<keyword evidence="2" id="KW-1185">Reference proteome</keyword>
<gene>
    <name evidence="1" type="ORF">SAMN05421684_6342</name>
</gene>
<dbReference type="EMBL" id="FNQB01000003">
    <property type="protein sequence ID" value="SDZ53396.1"/>
    <property type="molecule type" value="Genomic_DNA"/>
</dbReference>
<sequence length="172" mass="19871">MIRFGIRDYQPHWLNGRDNVIAAHGRRLAGLAGRTLQQVWLVWDLDDDEWFADAPVLFDFGEEQVEIDHQKFDDLSITWNTVDPARPIEDSYFHLAWRAEPLADLQHLPGHSLRSIEILEWIGDGQRDMAEGSLAIGFDFAPAWVTIFNALDENGLEYGPPGPHYRRHRLTR</sequence>
<dbReference type="RefSeq" id="WP_090800220.1">
    <property type="nucleotide sequence ID" value="NZ_BOND01000024.1"/>
</dbReference>
<reference evidence="2" key="1">
    <citation type="submission" date="2016-10" db="EMBL/GenBank/DDBJ databases">
        <authorList>
            <person name="Varghese N."/>
            <person name="Submissions S."/>
        </authorList>
    </citation>
    <scope>NUCLEOTIDE SEQUENCE [LARGE SCALE GENOMIC DNA]</scope>
    <source>
        <strain evidence="2">DSM 44718</strain>
    </source>
</reference>
<protein>
    <submittedName>
        <fullName evidence="1">Uncharacterized protein</fullName>
    </submittedName>
</protein>
<evidence type="ECO:0000313" key="1">
    <source>
        <dbReference type="EMBL" id="SDZ53396.1"/>
    </source>
</evidence>
<name>A0A1H3TTB1_9ACTN</name>
<accession>A0A1H3TTB1</accession>
<organism evidence="1 2">
    <name type="scientific">Asanoa ishikariensis</name>
    <dbReference type="NCBI Taxonomy" id="137265"/>
    <lineage>
        <taxon>Bacteria</taxon>
        <taxon>Bacillati</taxon>
        <taxon>Actinomycetota</taxon>
        <taxon>Actinomycetes</taxon>
        <taxon>Micromonosporales</taxon>
        <taxon>Micromonosporaceae</taxon>
        <taxon>Asanoa</taxon>
    </lineage>
</organism>
<proteinExistence type="predicted"/>
<dbReference type="OrthoDB" id="3288608at2"/>
<evidence type="ECO:0000313" key="2">
    <source>
        <dbReference type="Proteomes" id="UP000199632"/>
    </source>
</evidence>
<dbReference type="Proteomes" id="UP000199632">
    <property type="component" value="Unassembled WGS sequence"/>
</dbReference>
<dbReference type="AlphaFoldDB" id="A0A1H3TTB1"/>